<comment type="catalytic activity">
    <reaction evidence="4 5">
        <text>L-glutaminyl-[peptide chain release factor] + S-adenosyl-L-methionine = N(5)-methyl-L-glutaminyl-[peptide chain release factor] + S-adenosyl-L-homocysteine + H(+)</text>
        <dbReference type="Rhea" id="RHEA:42896"/>
        <dbReference type="Rhea" id="RHEA-COMP:10271"/>
        <dbReference type="Rhea" id="RHEA-COMP:10272"/>
        <dbReference type="ChEBI" id="CHEBI:15378"/>
        <dbReference type="ChEBI" id="CHEBI:30011"/>
        <dbReference type="ChEBI" id="CHEBI:57856"/>
        <dbReference type="ChEBI" id="CHEBI:59789"/>
        <dbReference type="ChEBI" id="CHEBI:61891"/>
        <dbReference type="EC" id="2.1.1.297"/>
    </reaction>
</comment>
<dbReference type="Gene3D" id="3.40.50.150">
    <property type="entry name" value="Vaccinia Virus protein VP39"/>
    <property type="match status" value="1"/>
</dbReference>
<feature type="domain" description="Release factor glutamine methyltransferase N-terminal" evidence="7">
    <location>
        <begin position="7"/>
        <end position="70"/>
    </location>
</feature>
<keyword evidence="9" id="KW-1185">Reference proteome</keyword>
<dbReference type="HAMAP" id="MF_02126">
    <property type="entry name" value="RF_methyltr_PrmC"/>
    <property type="match status" value="1"/>
</dbReference>
<dbReference type="Gene3D" id="1.10.8.10">
    <property type="entry name" value="DNA helicase RuvA subunit, C-terminal domain"/>
    <property type="match status" value="1"/>
</dbReference>
<feature type="domain" description="Methyltransferase small" evidence="6">
    <location>
        <begin position="111"/>
        <end position="192"/>
    </location>
</feature>
<evidence type="ECO:0000313" key="8">
    <source>
        <dbReference type="EMBL" id="GGJ02437.1"/>
    </source>
</evidence>
<dbReference type="NCBIfam" id="TIGR03534">
    <property type="entry name" value="RF_mod_PrmC"/>
    <property type="match status" value="1"/>
</dbReference>
<dbReference type="InterPro" id="IPR019874">
    <property type="entry name" value="RF_methyltr_PrmC"/>
</dbReference>
<reference evidence="8" key="1">
    <citation type="journal article" date="2014" name="Int. J. Syst. Evol. Microbiol.">
        <title>Complete genome sequence of Corynebacterium casei LMG S-19264T (=DSM 44701T), isolated from a smear-ripened cheese.</title>
        <authorList>
            <consortium name="US DOE Joint Genome Institute (JGI-PGF)"/>
            <person name="Walter F."/>
            <person name="Albersmeier A."/>
            <person name="Kalinowski J."/>
            <person name="Ruckert C."/>
        </authorList>
    </citation>
    <scope>NUCLEOTIDE SEQUENCE</scope>
    <source>
        <strain evidence="8">JCM 18487</strain>
    </source>
</reference>
<keyword evidence="3 5" id="KW-0949">S-adenosyl-L-methionine</keyword>
<dbReference type="InterPro" id="IPR040758">
    <property type="entry name" value="PrmC_N"/>
</dbReference>
<dbReference type="GO" id="GO:0032259">
    <property type="term" value="P:methylation"/>
    <property type="evidence" value="ECO:0007669"/>
    <property type="project" value="UniProtKB-KW"/>
</dbReference>
<dbReference type="GO" id="GO:0003676">
    <property type="term" value="F:nucleic acid binding"/>
    <property type="evidence" value="ECO:0007669"/>
    <property type="project" value="InterPro"/>
</dbReference>
<evidence type="ECO:0000256" key="1">
    <source>
        <dbReference type="ARBA" id="ARBA00022603"/>
    </source>
</evidence>
<evidence type="ECO:0000256" key="5">
    <source>
        <dbReference type="HAMAP-Rule" id="MF_02126"/>
    </source>
</evidence>
<dbReference type="Pfam" id="PF17827">
    <property type="entry name" value="PrmC_N"/>
    <property type="match status" value="1"/>
</dbReference>
<accession>A0A917NHX3</accession>
<dbReference type="Pfam" id="PF05175">
    <property type="entry name" value="MTS"/>
    <property type="match status" value="1"/>
</dbReference>
<protein>
    <recommendedName>
        <fullName evidence="5">Release factor glutamine methyltransferase</fullName>
        <shortName evidence="5">RF MTase</shortName>
        <ecNumber evidence="5">2.1.1.297</ecNumber>
    </recommendedName>
    <alternativeName>
        <fullName evidence="5">N5-glutamine methyltransferase PrmC</fullName>
    </alternativeName>
    <alternativeName>
        <fullName evidence="5">Protein-(glutamine-N5) MTase PrmC</fullName>
    </alternativeName>
    <alternativeName>
        <fullName evidence="5">Protein-glutamine N-methyltransferase PrmC</fullName>
    </alternativeName>
</protein>
<feature type="binding site" evidence="5">
    <location>
        <begin position="189"/>
        <end position="192"/>
    </location>
    <ligand>
        <name>substrate</name>
    </ligand>
</feature>
<evidence type="ECO:0000256" key="3">
    <source>
        <dbReference type="ARBA" id="ARBA00022691"/>
    </source>
</evidence>
<organism evidence="8 9">
    <name type="scientific">Alicyclobacillus cellulosilyticus</name>
    <dbReference type="NCBI Taxonomy" id="1003997"/>
    <lineage>
        <taxon>Bacteria</taxon>
        <taxon>Bacillati</taxon>
        <taxon>Bacillota</taxon>
        <taxon>Bacilli</taxon>
        <taxon>Bacillales</taxon>
        <taxon>Alicyclobacillaceae</taxon>
        <taxon>Alicyclobacillus</taxon>
    </lineage>
</organism>
<reference evidence="8" key="2">
    <citation type="submission" date="2020-09" db="EMBL/GenBank/DDBJ databases">
        <authorList>
            <person name="Sun Q."/>
            <person name="Ohkuma M."/>
        </authorList>
    </citation>
    <scope>NUCLEOTIDE SEQUENCE</scope>
    <source>
        <strain evidence="8">JCM 18487</strain>
    </source>
</reference>
<dbReference type="AlphaFoldDB" id="A0A917NHX3"/>
<dbReference type="InterPro" id="IPR050320">
    <property type="entry name" value="N5-glutamine_MTase"/>
</dbReference>
<name>A0A917NHX3_9BACL</name>
<evidence type="ECO:0000259" key="7">
    <source>
        <dbReference type="Pfam" id="PF17827"/>
    </source>
</evidence>
<comment type="similarity">
    <text evidence="5">Belongs to the protein N5-glutamine methyltransferase family. PrmC subfamily.</text>
</comment>
<gene>
    <name evidence="5 8" type="primary">prmC</name>
    <name evidence="8" type="ORF">GCM10010885_09670</name>
</gene>
<dbReference type="SUPFAM" id="SSF53335">
    <property type="entry name" value="S-adenosyl-L-methionine-dependent methyltransferases"/>
    <property type="match status" value="1"/>
</dbReference>
<dbReference type="CDD" id="cd02440">
    <property type="entry name" value="AdoMet_MTases"/>
    <property type="match status" value="1"/>
</dbReference>
<feature type="binding site" evidence="5">
    <location>
        <begin position="119"/>
        <end position="123"/>
    </location>
    <ligand>
        <name>S-adenosyl-L-methionine</name>
        <dbReference type="ChEBI" id="CHEBI:59789"/>
    </ligand>
</feature>
<dbReference type="NCBIfam" id="TIGR00536">
    <property type="entry name" value="hemK_fam"/>
    <property type="match status" value="1"/>
</dbReference>
<evidence type="ECO:0000313" key="9">
    <source>
        <dbReference type="Proteomes" id="UP000637695"/>
    </source>
</evidence>
<comment type="caution">
    <text evidence="5">Lacks conserved residue(s) required for the propagation of feature annotation.</text>
</comment>
<dbReference type="PANTHER" id="PTHR18895">
    <property type="entry name" value="HEMK METHYLTRANSFERASE"/>
    <property type="match status" value="1"/>
</dbReference>
<dbReference type="InterPro" id="IPR002052">
    <property type="entry name" value="DNA_methylase_N6_adenine_CS"/>
</dbReference>
<keyword evidence="1 5" id="KW-0489">Methyltransferase</keyword>
<sequence length="299" mass="31674">MVRGLPARLGDARAEVARAEAEQLLLWAAGWERIDLVTRLRDRLPAAASARFRHAVARRKAGEPLQYITGRAPFLGRMFRVTPDVLIPRPETEVLYAAAAAWLRFPVCAHLRARIYDLGTGSGVLAISLALACPAAEVIACDISAAAVAVAAGNAAALGARVAWRTGDGFAVWGELASTGWLPHLVVSNPPYIPAGEIARLDAEVRDHEPRLALDGGPDGLDFYRRFAAMGDAAFAATPEPAAMLLEVGDGQADAVCALFAAQAERWPGWAFTVIPDLRGIPRVVAAARGAPLPALPQT</sequence>
<dbReference type="PROSITE" id="PS00092">
    <property type="entry name" value="N6_MTASE"/>
    <property type="match status" value="1"/>
</dbReference>
<dbReference type="EC" id="2.1.1.297" evidence="5"/>
<keyword evidence="2 5" id="KW-0808">Transferase</keyword>
<comment type="caution">
    <text evidence="8">The sequence shown here is derived from an EMBL/GenBank/DDBJ whole genome shotgun (WGS) entry which is preliminary data.</text>
</comment>
<feature type="binding site" evidence="5">
    <location>
        <position position="189"/>
    </location>
    <ligand>
        <name>S-adenosyl-L-methionine</name>
        <dbReference type="ChEBI" id="CHEBI:59789"/>
    </ligand>
</feature>
<dbReference type="InterPro" id="IPR007848">
    <property type="entry name" value="Small_mtfrase_dom"/>
</dbReference>
<dbReference type="GO" id="GO:0102559">
    <property type="term" value="F:peptide chain release factor N(5)-glutamine methyltransferase activity"/>
    <property type="evidence" value="ECO:0007669"/>
    <property type="project" value="UniProtKB-EC"/>
</dbReference>
<evidence type="ECO:0000256" key="4">
    <source>
        <dbReference type="ARBA" id="ARBA00048391"/>
    </source>
</evidence>
<dbReference type="InterPro" id="IPR029063">
    <property type="entry name" value="SAM-dependent_MTases_sf"/>
</dbReference>
<dbReference type="InterPro" id="IPR004556">
    <property type="entry name" value="HemK-like"/>
</dbReference>
<evidence type="ECO:0000259" key="6">
    <source>
        <dbReference type="Pfam" id="PF05175"/>
    </source>
</evidence>
<dbReference type="Proteomes" id="UP000637695">
    <property type="component" value="Unassembled WGS sequence"/>
</dbReference>
<dbReference type="PANTHER" id="PTHR18895:SF74">
    <property type="entry name" value="MTRF1L RELEASE FACTOR GLUTAMINE METHYLTRANSFERASE"/>
    <property type="match status" value="1"/>
</dbReference>
<comment type="function">
    <text evidence="5">Methylates the class 1 translation termination release factors RF1/PrfA and RF2/PrfB on the glutamine residue of the universally conserved GGQ motif.</text>
</comment>
<proteinExistence type="inferred from homology"/>
<evidence type="ECO:0000256" key="2">
    <source>
        <dbReference type="ARBA" id="ARBA00022679"/>
    </source>
</evidence>
<feature type="binding site" evidence="5">
    <location>
        <position position="142"/>
    </location>
    <ligand>
        <name>S-adenosyl-L-methionine</name>
        <dbReference type="ChEBI" id="CHEBI:59789"/>
    </ligand>
</feature>
<dbReference type="EMBL" id="BMOY01000011">
    <property type="protein sequence ID" value="GGJ02437.1"/>
    <property type="molecule type" value="Genomic_DNA"/>
</dbReference>